<dbReference type="PANTHER" id="PTHR33602:SF1">
    <property type="entry name" value="REGULATORY PROTEIN RECX FAMILY PROTEIN"/>
    <property type="match status" value="1"/>
</dbReference>
<dbReference type="GO" id="GO:0005737">
    <property type="term" value="C:cytoplasm"/>
    <property type="evidence" value="ECO:0007669"/>
    <property type="project" value="UniProtKB-SubCell"/>
</dbReference>
<dbReference type="Proteomes" id="UP000176923">
    <property type="component" value="Unassembled WGS sequence"/>
</dbReference>
<evidence type="ECO:0000259" key="6">
    <source>
        <dbReference type="Pfam" id="PF02631"/>
    </source>
</evidence>
<organism evidence="8 9">
    <name type="scientific">Candidatus Gottesmanbacteria bacterium RIFCSPHIGHO2_02_FULL_39_11</name>
    <dbReference type="NCBI Taxonomy" id="1798382"/>
    <lineage>
        <taxon>Bacteria</taxon>
        <taxon>Candidatus Gottesmaniibacteriota</taxon>
    </lineage>
</organism>
<dbReference type="InterPro" id="IPR003783">
    <property type="entry name" value="Regulatory_RecX"/>
</dbReference>
<comment type="similarity">
    <text evidence="2 5">Belongs to the RecX family.</text>
</comment>
<dbReference type="Pfam" id="PF02631">
    <property type="entry name" value="RecX_HTH2"/>
    <property type="match status" value="1"/>
</dbReference>
<proteinExistence type="inferred from homology"/>
<dbReference type="GO" id="GO:0006282">
    <property type="term" value="P:regulation of DNA repair"/>
    <property type="evidence" value="ECO:0007669"/>
    <property type="project" value="UniProtKB-UniRule"/>
</dbReference>
<evidence type="ECO:0000256" key="2">
    <source>
        <dbReference type="ARBA" id="ARBA00009695"/>
    </source>
</evidence>
<accession>A0A1F5ZK66</accession>
<dbReference type="STRING" id="1798382.A3D77_07955"/>
<sequence>MKEDEHSRLKTYALRLLSRKLRTTFEIEVKLRLYCIRSKMPLAFFPPVVRELTELGLLNDLKYAEAWIIERRKSKYRGDFVIVRELGNKGITKDIIDSAFTLTQKGEDYSENDAAVALLNKKFRLYKNLPKLEAKQKLTDLLFRYGFTYDDANRLVDSIIKREYNSESRN</sequence>
<dbReference type="InterPro" id="IPR036388">
    <property type="entry name" value="WH-like_DNA-bd_sf"/>
</dbReference>
<protein>
    <recommendedName>
        <fullName evidence="3 5">Regulatory protein RecX</fullName>
    </recommendedName>
</protein>
<feature type="domain" description="RecX second three-helical" evidence="6">
    <location>
        <begin position="59"/>
        <end position="99"/>
    </location>
</feature>
<name>A0A1F5ZK66_9BACT</name>
<reference evidence="8 9" key="1">
    <citation type="journal article" date="2016" name="Nat. Commun.">
        <title>Thousands of microbial genomes shed light on interconnected biogeochemical processes in an aquifer system.</title>
        <authorList>
            <person name="Anantharaman K."/>
            <person name="Brown C.T."/>
            <person name="Hug L.A."/>
            <person name="Sharon I."/>
            <person name="Castelle C.J."/>
            <person name="Probst A.J."/>
            <person name="Thomas B.C."/>
            <person name="Singh A."/>
            <person name="Wilkins M.J."/>
            <person name="Karaoz U."/>
            <person name="Brodie E.L."/>
            <person name="Williams K.H."/>
            <person name="Hubbard S.S."/>
            <person name="Banfield J.F."/>
        </authorList>
    </citation>
    <scope>NUCLEOTIDE SEQUENCE [LARGE SCALE GENOMIC DNA]</scope>
</reference>
<dbReference type="InterPro" id="IPR053925">
    <property type="entry name" value="RecX_HTH_3rd"/>
</dbReference>
<evidence type="ECO:0000256" key="4">
    <source>
        <dbReference type="ARBA" id="ARBA00022490"/>
    </source>
</evidence>
<evidence type="ECO:0000256" key="1">
    <source>
        <dbReference type="ARBA" id="ARBA00004496"/>
    </source>
</evidence>
<comment type="subcellular location">
    <subcellularLocation>
        <location evidence="1 5">Cytoplasm</location>
    </subcellularLocation>
</comment>
<gene>
    <name evidence="5" type="primary">recX</name>
    <name evidence="8" type="ORF">A3D77_07955</name>
</gene>
<dbReference type="Gene3D" id="1.10.10.10">
    <property type="entry name" value="Winged helix-like DNA-binding domain superfamily/Winged helix DNA-binding domain"/>
    <property type="match status" value="2"/>
</dbReference>
<dbReference type="EMBL" id="MFJL01000040">
    <property type="protein sequence ID" value="OGG12868.1"/>
    <property type="molecule type" value="Genomic_DNA"/>
</dbReference>
<evidence type="ECO:0000259" key="7">
    <source>
        <dbReference type="Pfam" id="PF21981"/>
    </source>
</evidence>
<keyword evidence="4 5" id="KW-0963">Cytoplasm</keyword>
<dbReference type="PANTHER" id="PTHR33602">
    <property type="entry name" value="REGULATORY PROTEIN RECX FAMILY PROTEIN"/>
    <property type="match status" value="1"/>
</dbReference>
<dbReference type="HAMAP" id="MF_01114">
    <property type="entry name" value="RecX"/>
    <property type="match status" value="1"/>
</dbReference>
<feature type="domain" description="RecX third three-helical" evidence="7">
    <location>
        <begin position="112"/>
        <end position="155"/>
    </location>
</feature>
<dbReference type="AlphaFoldDB" id="A0A1F5ZK66"/>
<evidence type="ECO:0000256" key="5">
    <source>
        <dbReference type="HAMAP-Rule" id="MF_01114"/>
    </source>
</evidence>
<evidence type="ECO:0000313" key="8">
    <source>
        <dbReference type="EMBL" id="OGG12868.1"/>
    </source>
</evidence>
<dbReference type="InterPro" id="IPR053924">
    <property type="entry name" value="RecX_HTH_2nd"/>
</dbReference>
<comment type="function">
    <text evidence="5">Modulates RecA activity.</text>
</comment>
<dbReference type="Pfam" id="PF21981">
    <property type="entry name" value="RecX_HTH3"/>
    <property type="match status" value="1"/>
</dbReference>
<comment type="caution">
    <text evidence="8">The sequence shown here is derived from an EMBL/GenBank/DDBJ whole genome shotgun (WGS) entry which is preliminary data.</text>
</comment>
<evidence type="ECO:0000313" key="9">
    <source>
        <dbReference type="Proteomes" id="UP000176923"/>
    </source>
</evidence>
<evidence type="ECO:0000256" key="3">
    <source>
        <dbReference type="ARBA" id="ARBA00018111"/>
    </source>
</evidence>